<dbReference type="AlphaFoldDB" id="A0AAW6RJ43"/>
<name>A0AAW6RJ43_9BURK</name>
<keyword evidence="2" id="KW-0472">Membrane</keyword>
<keyword evidence="2" id="KW-0812">Transmembrane</keyword>
<keyword evidence="2" id="KW-1133">Transmembrane helix</keyword>
<reference evidence="3 4" key="1">
    <citation type="submission" date="2023-04" db="EMBL/GenBank/DDBJ databases">
        <title>Ottowia paracancer sp. nov., isolated from human stomach.</title>
        <authorList>
            <person name="Song Y."/>
        </authorList>
    </citation>
    <scope>NUCLEOTIDE SEQUENCE [LARGE SCALE GENOMIC DNA]</scope>
    <source>
        <strain evidence="3 4">10c7w1</strain>
    </source>
</reference>
<dbReference type="NCBIfam" id="TIGR02532">
    <property type="entry name" value="IV_pilin_GFxxxE"/>
    <property type="match status" value="1"/>
</dbReference>
<organism evidence="3 4">
    <name type="scientific">Ottowia cancrivicina</name>
    <dbReference type="NCBI Taxonomy" id="3040346"/>
    <lineage>
        <taxon>Bacteria</taxon>
        <taxon>Pseudomonadati</taxon>
        <taxon>Pseudomonadota</taxon>
        <taxon>Betaproteobacteria</taxon>
        <taxon>Burkholderiales</taxon>
        <taxon>Comamonadaceae</taxon>
        <taxon>Ottowia</taxon>
    </lineage>
</organism>
<protein>
    <submittedName>
        <fullName evidence="3">Prepilin-type N-terminal cleavage/methylation domain-containing protein</fullName>
    </submittedName>
</protein>
<dbReference type="Pfam" id="PF07963">
    <property type="entry name" value="N_methyl"/>
    <property type="match status" value="1"/>
</dbReference>
<evidence type="ECO:0000256" key="1">
    <source>
        <dbReference type="SAM" id="MobiDB-lite"/>
    </source>
</evidence>
<dbReference type="EMBL" id="JARVII010000006">
    <property type="protein sequence ID" value="MDG9698978.1"/>
    <property type="molecule type" value="Genomic_DNA"/>
</dbReference>
<comment type="caution">
    <text evidence="3">The sequence shown here is derived from an EMBL/GenBank/DDBJ whole genome shotgun (WGS) entry which is preliminary data.</text>
</comment>
<evidence type="ECO:0000256" key="2">
    <source>
        <dbReference type="SAM" id="Phobius"/>
    </source>
</evidence>
<evidence type="ECO:0000313" key="4">
    <source>
        <dbReference type="Proteomes" id="UP001237156"/>
    </source>
</evidence>
<keyword evidence="4" id="KW-1185">Reference proteome</keyword>
<feature type="transmembrane region" description="Helical" evidence="2">
    <location>
        <begin position="47"/>
        <end position="67"/>
    </location>
</feature>
<evidence type="ECO:0000313" key="3">
    <source>
        <dbReference type="EMBL" id="MDG9698978.1"/>
    </source>
</evidence>
<gene>
    <name evidence="3" type="ORF">QB898_04465</name>
</gene>
<proteinExistence type="predicted"/>
<feature type="region of interest" description="Disordered" evidence="1">
    <location>
        <begin position="151"/>
        <end position="172"/>
    </location>
</feature>
<dbReference type="RefSeq" id="WP_279523964.1">
    <property type="nucleotide sequence ID" value="NZ_JARVII010000006.1"/>
</dbReference>
<dbReference type="InterPro" id="IPR012902">
    <property type="entry name" value="N_methyl_site"/>
</dbReference>
<accession>A0AAW6RJ43</accession>
<dbReference type="Proteomes" id="UP001237156">
    <property type="component" value="Unassembled WGS sequence"/>
</dbReference>
<sequence length="172" mass="18481">MNAAAAPQKKEQVKRPEKGVCRNEYGDSLLLNKERNIALNAALQGGFSLLEVLVAFAIMSLSIGLLYQAMGSSARQTADVTARERAALLAESLLALHETVPAQGLAEGGESAGMAWQLRSAPFATPVSSANPAAPLLHELRITVRWGDDPPREMTLQTLRPEQRPQPGGLMR</sequence>